<name>X1IER7_9ZZZZ</name>
<accession>X1IER7</accession>
<protein>
    <submittedName>
        <fullName evidence="1">Uncharacterized protein</fullName>
    </submittedName>
</protein>
<dbReference type="EMBL" id="BARU01025552">
    <property type="protein sequence ID" value="GAH67775.1"/>
    <property type="molecule type" value="Genomic_DNA"/>
</dbReference>
<organism evidence="1">
    <name type="scientific">marine sediment metagenome</name>
    <dbReference type="NCBI Taxonomy" id="412755"/>
    <lineage>
        <taxon>unclassified sequences</taxon>
        <taxon>metagenomes</taxon>
        <taxon>ecological metagenomes</taxon>
    </lineage>
</organism>
<reference evidence="1" key="1">
    <citation type="journal article" date="2014" name="Front. Microbiol.">
        <title>High frequency of phylogenetically diverse reductive dehalogenase-homologous genes in deep subseafloor sedimentary metagenomes.</title>
        <authorList>
            <person name="Kawai M."/>
            <person name="Futagami T."/>
            <person name="Toyoda A."/>
            <person name="Takaki Y."/>
            <person name="Nishi S."/>
            <person name="Hori S."/>
            <person name="Arai W."/>
            <person name="Tsubouchi T."/>
            <person name="Morono Y."/>
            <person name="Uchiyama I."/>
            <person name="Ito T."/>
            <person name="Fujiyama A."/>
            <person name="Inagaki F."/>
            <person name="Takami H."/>
        </authorList>
    </citation>
    <scope>NUCLEOTIDE SEQUENCE</scope>
    <source>
        <strain evidence="1">Expedition CK06-06</strain>
    </source>
</reference>
<dbReference type="AlphaFoldDB" id="X1IER7"/>
<comment type="caution">
    <text evidence="1">The sequence shown here is derived from an EMBL/GenBank/DDBJ whole genome shotgun (WGS) entry which is preliminary data.</text>
</comment>
<gene>
    <name evidence="1" type="ORF">S03H2_41153</name>
</gene>
<evidence type="ECO:0000313" key="1">
    <source>
        <dbReference type="EMBL" id="GAH67775.1"/>
    </source>
</evidence>
<sequence length="40" mass="4662">MGQYFLKGAFRKKRDIFEEKGIDNFPYAEADEISDNTSDD</sequence>
<proteinExistence type="predicted"/>